<comment type="caution">
    <text evidence="1">The sequence shown here is derived from an EMBL/GenBank/DDBJ whole genome shotgun (WGS) entry which is preliminary data.</text>
</comment>
<accession>A0A840W339</accession>
<dbReference type="AlphaFoldDB" id="A0A840W339"/>
<gene>
    <name evidence="1" type="ORF">HNR07_001629</name>
</gene>
<protein>
    <submittedName>
        <fullName evidence="1">Uncharacterized protein</fullName>
    </submittedName>
</protein>
<evidence type="ECO:0000313" key="2">
    <source>
        <dbReference type="Proteomes" id="UP000579647"/>
    </source>
</evidence>
<name>A0A840W339_9ACTN</name>
<dbReference type="RefSeq" id="WP_184363919.1">
    <property type="nucleotide sequence ID" value="NZ_BAAAKM010000017.1"/>
</dbReference>
<keyword evidence="2" id="KW-1185">Reference proteome</keyword>
<sequence length="152" mass="17247">MTIAYAHTAGRLLYSDANSVPWPLNHFAYVRACAERLRKEIRFEPSVRFPPSQLQLKDARRALVRLEPTEDSPGILLSWDELRGWYRMEGSTRRALVLGAEPLLSPEAFTLAVTALLSAGTRELIMVAERDRGSAHPVDSLFERRLAAYRRP</sequence>
<proteinExistence type="predicted"/>
<evidence type="ECO:0000313" key="1">
    <source>
        <dbReference type="EMBL" id="MBB5490492.1"/>
    </source>
</evidence>
<dbReference type="EMBL" id="JACHDO010000001">
    <property type="protein sequence ID" value="MBB5490492.1"/>
    <property type="molecule type" value="Genomic_DNA"/>
</dbReference>
<dbReference type="Proteomes" id="UP000579647">
    <property type="component" value="Unassembled WGS sequence"/>
</dbReference>
<organism evidence="1 2">
    <name type="scientific">Nocardiopsis metallicus</name>
    <dbReference type="NCBI Taxonomy" id="179819"/>
    <lineage>
        <taxon>Bacteria</taxon>
        <taxon>Bacillati</taxon>
        <taxon>Actinomycetota</taxon>
        <taxon>Actinomycetes</taxon>
        <taxon>Streptosporangiales</taxon>
        <taxon>Nocardiopsidaceae</taxon>
        <taxon>Nocardiopsis</taxon>
    </lineage>
</organism>
<reference evidence="1 2" key="1">
    <citation type="submission" date="2020-08" db="EMBL/GenBank/DDBJ databases">
        <title>Sequencing the genomes of 1000 actinobacteria strains.</title>
        <authorList>
            <person name="Klenk H.-P."/>
        </authorList>
    </citation>
    <scope>NUCLEOTIDE SEQUENCE [LARGE SCALE GENOMIC DNA]</scope>
    <source>
        <strain evidence="1 2">DSM 44598</strain>
    </source>
</reference>